<gene>
    <name evidence="6" type="ORF">MHEC_10200</name>
</gene>
<keyword evidence="5" id="KW-0067">ATP-binding</keyword>
<keyword evidence="4 6" id="KW-0418">Kinase</keyword>
<proteinExistence type="inferred from homology"/>
<organism evidence="6 7">
    <name type="scientific">Mycobacterium heckeshornense</name>
    <dbReference type="NCBI Taxonomy" id="110505"/>
    <lineage>
        <taxon>Bacteria</taxon>
        <taxon>Bacillati</taxon>
        <taxon>Actinomycetota</taxon>
        <taxon>Actinomycetes</taxon>
        <taxon>Mycobacteriales</taxon>
        <taxon>Mycobacteriaceae</taxon>
        <taxon>Mycobacterium</taxon>
    </lineage>
</organism>
<dbReference type="GO" id="GO:0005524">
    <property type="term" value="F:ATP binding"/>
    <property type="evidence" value="ECO:0007669"/>
    <property type="project" value="UniProtKB-KW"/>
</dbReference>
<dbReference type="Proteomes" id="UP000595446">
    <property type="component" value="Chromosome"/>
</dbReference>
<sequence length="308" mass="32085">MTRGLVIGEALIDVVERGGRITGEYVGGSPLNVAVGLARLGHDVDFITHIGDDAHGGRIADYVKSSGAQILSGSFSAARTPTARVRVADGGLADYEFDLDWRLAATPTAAPPAVVHTGSIAAVQEPGCLAVAALVDAYRVSGTVTLDPNVRPALIADRDVARERLERLVARSDVVKASEEDLRWVDPDRTPEQIARAWLALGPSIVAVTTGARGAFAVCAAGRADVAARPVEVVDTVGAGDAFMVGLIDWLWRSGLLGADRRESLRRIGLDALIAALQAAAGLAALTVARAGPDMPDRPARDAAAKPR</sequence>
<dbReference type="CDD" id="cd01167">
    <property type="entry name" value="bac_FRK"/>
    <property type="match status" value="1"/>
</dbReference>
<dbReference type="EMBL" id="AP024237">
    <property type="protein sequence ID" value="BCO34587.1"/>
    <property type="molecule type" value="Genomic_DNA"/>
</dbReference>
<dbReference type="Pfam" id="PF00294">
    <property type="entry name" value="PfkB"/>
    <property type="match status" value="1"/>
</dbReference>
<dbReference type="InterPro" id="IPR029056">
    <property type="entry name" value="Ribokinase-like"/>
</dbReference>
<dbReference type="STRING" id="110505.ACT16_03090"/>
<dbReference type="RefSeq" id="WP_048889989.1">
    <property type="nucleotide sequence ID" value="NZ_AP024237.1"/>
</dbReference>
<dbReference type="PANTHER" id="PTHR43085">
    <property type="entry name" value="HEXOKINASE FAMILY MEMBER"/>
    <property type="match status" value="1"/>
</dbReference>
<keyword evidence="2" id="KW-0808">Transferase</keyword>
<dbReference type="PROSITE" id="PS00584">
    <property type="entry name" value="PFKB_KINASES_2"/>
    <property type="match status" value="1"/>
</dbReference>
<dbReference type="OrthoDB" id="9795789at2"/>
<dbReference type="PANTHER" id="PTHR43085:SF1">
    <property type="entry name" value="PSEUDOURIDINE KINASE-RELATED"/>
    <property type="match status" value="1"/>
</dbReference>
<accession>A0A2I3F0Q2</accession>
<dbReference type="SUPFAM" id="SSF53613">
    <property type="entry name" value="Ribokinase-like"/>
    <property type="match status" value="1"/>
</dbReference>
<name>A0A2I3F0Q2_9MYCO</name>
<evidence type="ECO:0000256" key="3">
    <source>
        <dbReference type="ARBA" id="ARBA00022741"/>
    </source>
</evidence>
<keyword evidence="7" id="KW-1185">Reference proteome</keyword>
<dbReference type="PROSITE" id="PS00583">
    <property type="entry name" value="PFKB_KINASES_1"/>
    <property type="match status" value="1"/>
</dbReference>
<dbReference type="InterPro" id="IPR011611">
    <property type="entry name" value="PfkB_dom"/>
</dbReference>
<evidence type="ECO:0000256" key="1">
    <source>
        <dbReference type="ARBA" id="ARBA00010688"/>
    </source>
</evidence>
<evidence type="ECO:0000313" key="6">
    <source>
        <dbReference type="EMBL" id="BCO34587.1"/>
    </source>
</evidence>
<dbReference type="InterPro" id="IPR050306">
    <property type="entry name" value="PfkB_Carbo_kinase"/>
</dbReference>
<dbReference type="Gene3D" id="3.40.1190.20">
    <property type="match status" value="1"/>
</dbReference>
<keyword evidence="3" id="KW-0547">Nucleotide-binding</keyword>
<evidence type="ECO:0000256" key="5">
    <source>
        <dbReference type="ARBA" id="ARBA00022840"/>
    </source>
</evidence>
<comment type="similarity">
    <text evidence="1">Belongs to the carbohydrate kinase PfkB family.</text>
</comment>
<protein>
    <submittedName>
        <fullName evidence="6">Fructokinase</fullName>
    </submittedName>
</protein>
<dbReference type="AlphaFoldDB" id="A0A2I3F0Q2"/>
<evidence type="ECO:0000313" key="7">
    <source>
        <dbReference type="Proteomes" id="UP000595446"/>
    </source>
</evidence>
<evidence type="ECO:0000256" key="2">
    <source>
        <dbReference type="ARBA" id="ARBA00022679"/>
    </source>
</evidence>
<dbReference type="GO" id="GO:0016301">
    <property type="term" value="F:kinase activity"/>
    <property type="evidence" value="ECO:0007669"/>
    <property type="project" value="UniProtKB-KW"/>
</dbReference>
<reference evidence="6 7" key="1">
    <citation type="submission" date="2020-12" db="EMBL/GenBank/DDBJ databases">
        <title>Complete genome sequence of Mycobacterium heckeshornense JCM 15655T, closely related to a pathogenic non-tuberculous mycobacterial species Mycobacterium xenopi.</title>
        <authorList>
            <person name="Yoshida M."/>
            <person name="Fukano H."/>
            <person name="Asakura T."/>
            <person name="Suzuki M."/>
            <person name="Hoshino Y."/>
        </authorList>
    </citation>
    <scope>NUCLEOTIDE SEQUENCE [LARGE SCALE GENOMIC DNA]</scope>
    <source>
        <strain evidence="6 7">JCM 15655</strain>
    </source>
</reference>
<evidence type="ECO:0000256" key="4">
    <source>
        <dbReference type="ARBA" id="ARBA00022777"/>
    </source>
</evidence>
<dbReference type="InterPro" id="IPR002173">
    <property type="entry name" value="Carboh/pur_kinase_PfkB_CS"/>
</dbReference>